<feature type="compositionally biased region" description="Low complexity" evidence="1">
    <location>
        <begin position="43"/>
        <end position="59"/>
    </location>
</feature>
<accession>A0A9X7JQ92</accession>
<keyword evidence="2" id="KW-0472">Membrane</keyword>
<feature type="compositionally biased region" description="Pro residues" evidence="1">
    <location>
        <begin position="60"/>
        <end position="76"/>
    </location>
</feature>
<dbReference type="Proteomes" id="UP000242427">
    <property type="component" value="Unassembled WGS sequence"/>
</dbReference>
<evidence type="ECO:0000313" key="4">
    <source>
        <dbReference type="Proteomes" id="UP000242427"/>
    </source>
</evidence>
<gene>
    <name evidence="3" type="ORF">B7P34_16470</name>
</gene>
<feature type="region of interest" description="Disordered" evidence="1">
    <location>
        <begin position="1"/>
        <end position="80"/>
    </location>
</feature>
<feature type="compositionally biased region" description="Polar residues" evidence="1">
    <location>
        <begin position="274"/>
        <end position="296"/>
    </location>
</feature>
<dbReference type="EMBL" id="PXWG01000038">
    <property type="protein sequence ID" value="PSJ27646.1"/>
    <property type="molecule type" value="Genomic_DNA"/>
</dbReference>
<feature type="compositionally biased region" description="Pro residues" evidence="1">
    <location>
        <begin position="31"/>
        <end position="42"/>
    </location>
</feature>
<feature type="region of interest" description="Disordered" evidence="1">
    <location>
        <begin position="274"/>
        <end position="310"/>
    </location>
</feature>
<keyword evidence="4" id="KW-1185">Reference proteome</keyword>
<dbReference type="RefSeq" id="WP_106677239.1">
    <property type="nucleotide sequence ID" value="NZ_PXWG01000038.1"/>
</dbReference>
<organism evidence="3 4">
    <name type="scientific">Streptosporangium nondiastaticum</name>
    <dbReference type="NCBI Taxonomy" id="35764"/>
    <lineage>
        <taxon>Bacteria</taxon>
        <taxon>Bacillati</taxon>
        <taxon>Actinomycetota</taxon>
        <taxon>Actinomycetes</taxon>
        <taxon>Streptosporangiales</taxon>
        <taxon>Streptosporangiaceae</taxon>
        <taxon>Streptosporangium</taxon>
    </lineage>
</organism>
<keyword evidence="2" id="KW-1133">Transmembrane helix</keyword>
<dbReference type="AlphaFoldDB" id="A0A9X7JQ92"/>
<feature type="transmembrane region" description="Helical" evidence="2">
    <location>
        <begin position="84"/>
        <end position="105"/>
    </location>
</feature>
<proteinExistence type="predicted"/>
<evidence type="ECO:0000313" key="3">
    <source>
        <dbReference type="EMBL" id="PSJ27646.1"/>
    </source>
</evidence>
<evidence type="ECO:0000256" key="1">
    <source>
        <dbReference type="SAM" id="MobiDB-lite"/>
    </source>
</evidence>
<reference evidence="3 4" key="1">
    <citation type="submission" date="2018-03" db="EMBL/GenBank/DDBJ databases">
        <title>Chitinolytic properties of Streptosporangium nondiastaticum TBG75A20.</title>
        <authorList>
            <person name="Gayathri V."/>
            <person name="Shiburaj S."/>
        </authorList>
    </citation>
    <scope>NUCLEOTIDE SEQUENCE [LARGE SCALE GENOMIC DNA]</scope>
    <source>
        <strain evidence="3 4">TBG75A20</strain>
    </source>
</reference>
<comment type="caution">
    <text evidence="3">The sequence shown here is derived from an EMBL/GenBank/DDBJ whole genome shotgun (WGS) entry which is preliminary data.</text>
</comment>
<feature type="compositionally biased region" description="Basic and acidic residues" evidence="1">
    <location>
        <begin position="300"/>
        <end position="310"/>
    </location>
</feature>
<name>A0A9X7JQ92_9ACTN</name>
<sequence length="310" mass="31928">MSYNQPGPYGQPPQQPGPYGQGAPAGRPGYGYPPPPPPPPGTPYGAAPQAPQQPWGVPQQPQPGYPGGQYPPPVPPQGGGKGKAIGITIGAVAVVGALIAGAVYFMGGGGDVKPYTIVLPEKLLDGKYAKNSVSSPGAKQTDTKDLTDDAQVKEMGISNGTAVSGIYASPEKQNLRVTGVYGELSDPEKTLNALVAKMDESAKKNESSMPGVKIETVTPWTEFSPSGYDGAIMKCQAKKSTYTVGAMTATGESSSCVWADSSAVGLVQHVVSKSNSPYGDSSAQATGNAMSAQELSEATAKVRNEVRKDK</sequence>
<evidence type="ECO:0000256" key="2">
    <source>
        <dbReference type="SAM" id="Phobius"/>
    </source>
</evidence>
<protein>
    <submittedName>
        <fullName evidence="3">Uncharacterized protein</fullName>
    </submittedName>
</protein>
<dbReference type="OrthoDB" id="4350888at2"/>
<keyword evidence="2" id="KW-0812">Transmembrane</keyword>
<feature type="compositionally biased region" description="Low complexity" evidence="1">
    <location>
        <begin position="17"/>
        <end position="27"/>
    </location>
</feature>